<proteinExistence type="predicted"/>
<keyword evidence="2" id="KW-0808">Transferase</keyword>
<dbReference type="AlphaFoldDB" id="A0A4P9IZV4"/>
<dbReference type="GO" id="GO:0016301">
    <property type="term" value="F:kinase activity"/>
    <property type="evidence" value="ECO:0007669"/>
    <property type="project" value="UniProtKB-KW"/>
</dbReference>
<dbReference type="KEGG" id="pdv:FFU37_04900"/>
<evidence type="ECO:0000313" key="3">
    <source>
        <dbReference type="Proteomes" id="UP000310065"/>
    </source>
</evidence>
<organism evidence="2 3">
    <name type="scientific">Pseudoalteromonas distincta</name>
    <dbReference type="NCBI Taxonomy" id="77608"/>
    <lineage>
        <taxon>Bacteria</taxon>
        <taxon>Pseudomonadati</taxon>
        <taxon>Pseudomonadota</taxon>
        <taxon>Gammaproteobacteria</taxon>
        <taxon>Alteromonadales</taxon>
        <taxon>Pseudoalteromonadaceae</taxon>
        <taxon>Pseudoalteromonas</taxon>
    </lineage>
</organism>
<reference evidence="2 3" key="1">
    <citation type="submission" date="2019-05" db="EMBL/GenBank/DDBJ databases">
        <title>Complete genome sequence of Pseudoalteromonas sp. 16-SW-7(T) isolated from the Okhotsk Sea, Russia.</title>
        <authorList>
            <person name="Nguyen T.H."/>
            <person name="Nedashkovskaya O.I."/>
            <person name="Kim S.-G."/>
        </authorList>
    </citation>
    <scope>NUCLEOTIDE SEQUENCE [LARGE SCALE GENOMIC DNA]</scope>
    <source>
        <strain evidence="2 3">16-SW-7</strain>
    </source>
</reference>
<evidence type="ECO:0000313" key="2">
    <source>
        <dbReference type="EMBL" id="QCU73829.1"/>
    </source>
</evidence>
<dbReference type="InterPro" id="IPR027417">
    <property type="entry name" value="P-loop_NTPase"/>
</dbReference>
<dbReference type="GeneID" id="88774979"/>
<sequence>MESPEIFLKELNSTLRRLRGASNVLANEEIDKKLLAVMRRLLLAEILGNEWIIAVGGSQGAGKTTLMSKIYDCGDWLQGNEGRGEKLPVMIIETNEVTAPQGYVRRLQKSDIGDQLLIKDVLINVENFNQIITDPSAEDLLPVLKVPKRYFKRENQSWLLLPGYEKQDRDNKDWQELMRQAMIAAGGCIVVTDETRMANQQQLDITKDMLANELKHCEPCVVISKTESYKGNSDRQSQLKNSAMNTFKIDESRIDKQIILTGTDDSDYCEEWMPKLVNMIDELNYTGQSNRVFQINNLAQLIGRDLTKVLNSIRSKARLIFNSSEATESALMCKELLGEFDEAVTSLREEHKKIAKAHVNQNLKNATKTLDEKLASDHEGLKNWITSAFDSTTEIKTKAQQTVEEAWQQEGSNFLSDYASQLTGLTLEKLGPVNNSELEISKNETPKLPNTKKLIELGYAGRSGKPIQFKVLSEEIKNDIKIVLSHNSNTSSETSKKLAESVRLIPIISLEYARLSYSVPKLLADELKLKMNDNGELIEQSVEAISKGANEGRNALKAVAALLAVDVMSDGDSDILGTLFGHTKDKESETSSNDSASEESTNEPEGGSVPPVMLHPAAIAVTAVVAACYITTKAVSGLRKQEQELSIQAHSLLSAISDSHYVNFCGSFDEVMRSARSRLEFTLRQRYHLDEHLMRKERLTKALADVIVLSDDLKAEIDSSASGLNPLLVGHTAEYD</sequence>
<feature type="region of interest" description="Disordered" evidence="1">
    <location>
        <begin position="581"/>
        <end position="611"/>
    </location>
</feature>
<accession>A0A4P9IZV4</accession>
<dbReference type="RefSeq" id="WP_138488848.1">
    <property type="nucleotide sequence ID" value="NZ_CP040558.1"/>
</dbReference>
<protein>
    <submittedName>
        <fullName evidence="2">Sugar kinase</fullName>
    </submittedName>
</protein>
<dbReference type="SUPFAM" id="SSF52540">
    <property type="entry name" value="P-loop containing nucleoside triphosphate hydrolases"/>
    <property type="match status" value="1"/>
</dbReference>
<dbReference type="Proteomes" id="UP000310065">
    <property type="component" value="Chromosome L1"/>
</dbReference>
<evidence type="ECO:0000256" key="1">
    <source>
        <dbReference type="SAM" id="MobiDB-lite"/>
    </source>
</evidence>
<keyword evidence="2" id="KW-0418">Kinase</keyword>
<gene>
    <name evidence="2" type="ORF">FFU37_04900</name>
</gene>
<dbReference type="EMBL" id="CP040558">
    <property type="protein sequence ID" value="QCU73829.1"/>
    <property type="molecule type" value="Genomic_DNA"/>
</dbReference>
<name>A0A4P9IZV4_9GAMM</name>